<sequence>MTTLAGRTIAALRSEHDSLADLVPGLSDGQLTGPSGASAWTVADVLSHLGSGAEITLAGFRAATGEAQAPGSDFNQGVWDRWNAMSPRDQATGSIDANQALVTGLESVPEDRHEDLRVKTFLPDPVPFASFAALRLSEVAHHTWDVRAGLDPAATLADGSAEVLAEHLSGGLGFLLGFIARPKEAPGHAVVEISGTSYRIVIDESARLTTETLPATATFTGSLESALRLLYGRLAPEHTPDGTTVTGAITLDQLRAVFPGF</sequence>
<evidence type="ECO:0000313" key="2">
    <source>
        <dbReference type="EMBL" id="MBB3100277.1"/>
    </source>
</evidence>
<feature type="domain" description="Mycothiol-dependent maleylpyruvate isomerase metal-binding" evidence="1">
    <location>
        <begin position="12"/>
        <end position="147"/>
    </location>
</feature>
<comment type="caution">
    <text evidence="2">The sequence shown here is derived from an EMBL/GenBank/DDBJ whole genome shotgun (WGS) entry which is preliminary data.</text>
</comment>
<dbReference type="GO" id="GO:0046872">
    <property type="term" value="F:metal ion binding"/>
    <property type="evidence" value="ECO:0007669"/>
    <property type="project" value="InterPro"/>
</dbReference>
<reference evidence="2 3" key="1">
    <citation type="submission" date="2020-08" db="EMBL/GenBank/DDBJ databases">
        <title>Genomic Encyclopedia of Type Strains, Phase III (KMG-III): the genomes of soil and plant-associated and newly described type strains.</title>
        <authorList>
            <person name="Whitman W."/>
        </authorList>
    </citation>
    <scope>NUCLEOTIDE SEQUENCE [LARGE SCALE GENOMIC DNA]</scope>
    <source>
        <strain evidence="2 3">CECT 3287</strain>
    </source>
</reference>
<gene>
    <name evidence="2" type="ORF">FHR83_007999</name>
</gene>
<dbReference type="Gene3D" id="1.20.120.450">
    <property type="entry name" value="dinb family like domain"/>
    <property type="match status" value="1"/>
</dbReference>
<dbReference type="InterPro" id="IPR017517">
    <property type="entry name" value="Maleyloyr_isom"/>
</dbReference>
<dbReference type="AlphaFoldDB" id="A0A7W5APW9"/>
<dbReference type="EMBL" id="JACHXF010000024">
    <property type="protein sequence ID" value="MBB3100277.1"/>
    <property type="molecule type" value="Genomic_DNA"/>
</dbReference>
<dbReference type="InterPro" id="IPR034660">
    <property type="entry name" value="DinB/YfiT-like"/>
</dbReference>
<dbReference type="SUPFAM" id="SSF109854">
    <property type="entry name" value="DinB/YfiT-like putative metalloenzymes"/>
    <property type="match status" value="1"/>
</dbReference>
<dbReference type="Proteomes" id="UP000590749">
    <property type="component" value="Unassembled WGS sequence"/>
</dbReference>
<dbReference type="NCBIfam" id="TIGR03083">
    <property type="entry name" value="maleylpyruvate isomerase family mycothiol-dependent enzyme"/>
    <property type="match status" value="1"/>
</dbReference>
<name>A0A7W5APW9_9ACTN</name>
<dbReference type="Pfam" id="PF11716">
    <property type="entry name" value="MDMPI_N"/>
    <property type="match status" value="1"/>
</dbReference>
<evidence type="ECO:0000259" key="1">
    <source>
        <dbReference type="Pfam" id="PF11716"/>
    </source>
</evidence>
<dbReference type="InterPro" id="IPR024344">
    <property type="entry name" value="MDMPI_metal-binding"/>
</dbReference>
<protein>
    <submittedName>
        <fullName evidence="2">Uncharacterized protein (TIGR03083 family)</fullName>
    </submittedName>
</protein>
<accession>A0A7W5APW9</accession>
<dbReference type="RefSeq" id="WP_183226335.1">
    <property type="nucleotide sequence ID" value="NZ_BMPW01000025.1"/>
</dbReference>
<evidence type="ECO:0000313" key="3">
    <source>
        <dbReference type="Proteomes" id="UP000590749"/>
    </source>
</evidence>
<proteinExistence type="predicted"/>
<organism evidence="2 3">
    <name type="scientific">Actinoplanes campanulatus</name>
    <dbReference type="NCBI Taxonomy" id="113559"/>
    <lineage>
        <taxon>Bacteria</taxon>
        <taxon>Bacillati</taxon>
        <taxon>Actinomycetota</taxon>
        <taxon>Actinomycetes</taxon>
        <taxon>Micromonosporales</taxon>
        <taxon>Micromonosporaceae</taxon>
        <taxon>Actinoplanes</taxon>
    </lineage>
</organism>
<keyword evidence="3" id="KW-1185">Reference proteome</keyword>